<reference evidence="1" key="2">
    <citation type="submission" date="2024-06" db="EMBL/GenBank/DDBJ databases">
        <authorList>
            <person name="Plum-Jensen L.E."/>
            <person name="Schramm A."/>
            <person name="Marshall I.P.G."/>
        </authorList>
    </citation>
    <scope>NUCLEOTIDE SEQUENCE</scope>
    <source>
        <strain evidence="1">Rat1</strain>
    </source>
</reference>
<dbReference type="SUPFAM" id="SSF53448">
    <property type="entry name" value="Nucleotide-diphospho-sugar transferases"/>
    <property type="match status" value="1"/>
</dbReference>
<dbReference type="EMBL" id="CP159373">
    <property type="protein sequence ID" value="XCN72879.1"/>
    <property type="molecule type" value="Genomic_DNA"/>
</dbReference>
<dbReference type="KEGG" id="eaj:Q3M24_21785"/>
<accession>A0AAU8LV43</accession>
<dbReference type="NCBIfam" id="TIGR04282">
    <property type="entry name" value="glyco_like_cofC"/>
    <property type="match status" value="1"/>
</dbReference>
<dbReference type="PANTHER" id="PTHR36529">
    <property type="entry name" value="SLL1095 PROTEIN"/>
    <property type="match status" value="1"/>
</dbReference>
<proteinExistence type="predicted"/>
<evidence type="ECO:0000313" key="1">
    <source>
        <dbReference type="EMBL" id="XCN72879.1"/>
    </source>
</evidence>
<reference evidence="1" key="1">
    <citation type="journal article" date="2024" name="Syst. Appl. Microbiol.">
        <title>First single-strain enrichments of Electrothrix cable bacteria, description of E. aestuarii sp. nov. and E. rattekaaiensis sp. nov., and proposal of a cable bacteria taxonomy following the rules of the SeqCode.</title>
        <authorList>
            <person name="Plum-Jensen L.E."/>
            <person name="Schramm A."/>
            <person name="Marshall I.P.G."/>
        </authorList>
    </citation>
    <scope>NUCLEOTIDE SEQUENCE</scope>
    <source>
        <strain evidence="1">Rat1</strain>
    </source>
</reference>
<dbReference type="Gene3D" id="3.90.550.10">
    <property type="entry name" value="Spore Coat Polysaccharide Biosynthesis Protein SpsA, Chain A"/>
    <property type="match status" value="1"/>
</dbReference>
<organism evidence="1">
    <name type="scientific">Candidatus Electrothrix aestuarii</name>
    <dbReference type="NCBI Taxonomy" id="3062594"/>
    <lineage>
        <taxon>Bacteria</taxon>
        <taxon>Pseudomonadati</taxon>
        <taxon>Thermodesulfobacteriota</taxon>
        <taxon>Desulfobulbia</taxon>
        <taxon>Desulfobulbales</taxon>
        <taxon>Desulfobulbaceae</taxon>
        <taxon>Candidatus Electrothrix</taxon>
    </lineage>
</organism>
<protein>
    <submittedName>
        <fullName evidence="1">TIGR04282 family arsenosugar biosynthesis glycosyltransferase</fullName>
    </submittedName>
</protein>
<dbReference type="InterPro" id="IPR018641">
    <property type="entry name" value="Trfase_1_rSAM/seldom-assoc"/>
</dbReference>
<sequence length="220" mass="24705">MKNNRSLIPHAVIILFTRYPQAGKVKTRLIRELGPKGAAKLHSKLTKQVISNLRPLLPNDFIQLRVSYCGGSKEEIQTWLGRDLPLERQQGNELGERMLHAFEQAWEQGAKQVLLIGSDCPGINPAIIESGLKQLKTHDLVLGPAVDGGYYLIGLSACLKNRKQDYPALFQDITWGTAQVLQQTLDQAKGRNLSFALLPELHDIDRPEDLVHLDYYTDSE</sequence>
<name>A0AAU8LV43_9BACT</name>
<gene>
    <name evidence="1" type="ORF">Q3M24_21785</name>
</gene>
<dbReference type="AlphaFoldDB" id="A0AAU8LV43"/>
<dbReference type="Pfam" id="PF09837">
    <property type="entry name" value="DUF2064"/>
    <property type="match status" value="1"/>
</dbReference>
<dbReference type="PANTHER" id="PTHR36529:SF1">
    <property type="entry name" value="GLYCOSYLTRANSFERASE"/>
    <property type="match status" value="1"/>
</dbReference>
<dbReference type="InterPro" id="IPR029044">
    <property type="entry name" value="Nucleotide-diphossugar_trans"/>
</dbReference>